<accession>A0ABT7PR82</accession>
<keyword evidence="3" id="KW-0378">Hydrolase</keyword>
<keyword evidence="2 4" id="KW-0732">Signal</keyword>
<keyword evidence="7" id="KW-1185">Reference proteome</keyword>
<feature type="domain" description="4-O-methyl-glucuronoyl methylesterase-like" evidence="5">
    <location>
        <begin position="194"/>
        <end position="284"/>
    </location>
</feature>
<dbReference type="RefSeq" id="WP_289167041.1">
    <property type="nucleotide sequence ID" value="NZ_JASZZN010000029.1"/>
</dbReference>
<gene>
    <name evidence="6" type="ORF">QTN89_26435</name>
</gene>
<evidence type="ECO:0000256" key="4">
    <source>
        <dbReference type="SAM" id="SignalP"/>
    </source>
</evidence>
<dbReference type="Proteomes" id="UP001239462">
    <property type="component" value="Unassembled WGS sequence"/>
</dbReference>
<comment type="caution">
    <text evidence="6">The sequence shown here is derived from an EMBL/GenBank/DDBJ whole genome shotgun (WGS) entry which is preliminary data.</text>
</comment>
<evidence type="ECO:0000313" key="6">
    <source>
        <dbReference type="EMBL" id="MDM4019019.1"/>
    </source>
</evidence>
<dbReference type="PANTHER" id="PTHR22946">
    <property type="entry name" value="DIENELACTONE HYDROLASE DOMAIN-CONTAINING PROTEIN-RELATED"/>
    <property type="match status" value="1"/>
</dbReference>
<dbReference type="InterPro" id="IPR029058">
    <property type="entry name" value="AB_hydrolase_fold"/>
</dbReference>
<name>A0ABT7PR82_9BACT</name>
<feature type="signal peptide" evidence="4">
    <location>
        <begin position="1"/>
        <end position="23"/>
    </location>
</feature>
<evidence type="ECO:0000313" key="7">
    <source>
        <dbReference type="Proteomes" id="UP001239462"/>
    </source>
</evidence>
<evidence type="ECO:0000256" key="1">
    <source>
        <dbReference type="ARBA" id="ARBA00022487"/>
    </source>
</evidence>
<dbReference type="InterPro" id="IPR054579">
    <property type="entry name" value="GCE-like_dom"/>
</dbReference>
<organism evidence="6 7">
    <name type="scientific">Roseiconus lacunae</name>
    <dbReference type="NCBI Taxonomy" id="2605694"/>
    <lineage>
        <taxon>Bacteria</taxon>
        <taxon>Pseudomonadati</taxon>
        <taxon>Planctomycetota</taxon>
        <taxon>Planctomycetia</taxon>
        <taxon>Pirellulales</taxon>
        <taxon>Pirellulaceae</taxon>
        <taxon>Roseiconus</taxon>
    </lineage>
</organism>
<reference evidence="6 7" key="1">
    <citation type="submission" date="2023-06" db="EMBL/GenBank/DDBJ databases">
        <title>Roseiconus lacunae JC819 isolated from Gulf of Mannar region, Tamil Nadu.</title>
        <authorList>
            <person name="Pk S."/>
            <person name="Ch S."/>
            <person name="Ch V.R."/>
        </authorList>
    </citation>
    <scope>NUCLEOTIDE SEQUENCE [LARGE SCALE GENOMIC DNA]</scope>
    <source>
        <strain evidence="6 7">JC819</strain>
    </source>
</reference>
<proteinExistence type="predicted"/>
<dbReference type="InterPro" id="IPR050261">
    <property type="entry name" value="FrsA_esterase"/>
</dbReference>
<dbReference type="Pfam" id="PF22244">
    <property type="entry name" value="GCE_fung"/>
    <property type="match status" value="1"/>
</dbReference>
<dbReference type="SUPFAM" id="SSF53474">
    <property type="entry name" value="alpha/beta-Hydrolases"/>
    <property type="match status" value="1"/>
</dbReference>
<dbReference type="EMBL" id="JASZZN010000029">
    <property type="protein sequence ID" value="MDM4019019.1"/>
    <property type="molecule type" value="Genomic_DNA"/>
</dbReference>
<dbReference type="Gene3D" id="3.40.50.1820">
    <property type="entry name" value="alpha/beta hydrolase"/>
    <property type="match status" value="2"/>
</dbReference>
<feature type="chain" id="PRO_5046705449" evidence="4">
    <location>
        <begin position="24"/>
        <end position="707"/>
    </location>
</feature>
<protein>
    <submittedName>
        <fullName evidence="6">Acetylxylan esterase</fullName>
    </submittedName>
</protein>
<evidence type="ECO:0000256" key="2">
    <source>
        <dbReference type="ARBA" id="ARBA00022729"/>
    </source>
</evidence>
<sequence length="707" mass="78553">MRTRCQVFALVLCWLVGADTVSAQETSPDSKTPPLKTLNDHFPFDVPETVELWQQRREDLRRRVLVANGLWPMPEKTPLKPVIHGRIERDGFVVDRVYFQSLPGHYVSGMLFRPAEGNTLGVIDGKRPAVLSPHGHGGRTMKLSDDALKKQLETGGEIFEQSGRYPKLARCAHLARMGCVTFIFDMLGYADSQQITYQTAHRHADARPEESNREQPIFFSIDADLNLQSIMGLQTWNAIRSLDFLASLPEVDEERLGVTGGSGGGTQTILLSAIDPRVKVAFPNGMVSTSMQGGCYCENCNYLRIGTGNVELAALFAPKPQGMTAADDWTKAMLDDGFPELKQLYTMLGKPDHVICGDLLKFPHNYNHVTRAIMYPFMAKHLGLPSNVPLEEQDYQPFSETEMAVYNDQHPAPVETGVDHERKVLAWWTNENQRALADAVPESSTGENADQWKRYQDVIGGAWRVIFDRDLPAGSEVNVEQLSERVEQGVRRQHIRVSHPEWKTSVEAIVFRVADADAKPQSLVVNPSHDGMQEKWLLGDTLTAFKENYPRSALVIPFLQAPEREGGNMVQPLIDDKRSYSGFTFGYNRPLVVKRCDQLLCVLAMAQGEVAAPLRLVGQFPASIAAGVIAGDAVDELVLTDSEYRFSTVERYQDADFVPGAAKYFDLPGLIALRAPHGLAFEGGEVPNLVERVYAAAGASERLTRSE</sequence>
<dbReference type="PANTHER" id="PTHR22946:SF8">
    <property type="entry name" value="ACETYL XYLAN ESTERASE DOMAIN-CONTAINING PROTEIN"/>
    <property type="match status" value="1"/>
</dbReference>
<evidence type="ECO:0000259" key="5">
    <source>
        <dbReference type="Pfam" id="PF22244"/>
    </source>
</evidence>
<evidence type="ECO:0000256" key="3">
    <source>
        <dbReference type="ARBA" id="ARBA00022801"/>
    </source>
</evidence>
<keyword evidence="1" id="KW-0719">Serine esterase</keyword>